<evidence type="ECO:0000313" key="1">
    <source>
        <dbReference type="EMBL" id="KAJ8711774.1"/>
    </source>
</evidence>
<dbReference type="Proteomes" id="UP001231649">
    <property type="component" value="Chromosome 22"/>
</dbReference>
<accession>A0ACC2QBA0</accession>
<gene>
    <name evidence="1" type="ORF">PYW08_008728</name>
</gene>
<name>A0ACC2QBA0_9NEOP</name>
<keyword evidence="2" id="KW-1185">Reference proteome</keyword>
<reference evidence="1" key="1">
    <citation type="submission" date="2023-03" db="EMBL/GenBank/DDBJ databases">
        <title>Chromosome-level genomes of two armyworms, Mythimna separata and Mythimna loreyi, provide insights into the biosynthesis and reception of sex pheromones.</title>
        <authorList>
            <person name="Zhao H."/>
        </authorList>
    </citation>
    <scope>NUCLEOTIDE SEQUENCE</scope>
    <source>
        <strain evidence="1">BeijingLab</strain>
    </source>
</reference>
<dbReference type="EMBL" id="CM056798">
    <property type="protein sequence ID" value="KAJ8711774.1"/>
    <property type="molecule type" value="Genomic_DNA"/>
</dbReference>
<sequence>MSNWRENEEPPTDFLALIYDEVIYDEEVVIIEENNELIDDEAEIWEISPEAPPYPSLSLPECSRQRLPQTDEPLTWPSASRDRSRSPIRINFSPPSVLEPGDVVLRIFGEDGQPLDAEIDDGAFLSPEAHALYVSPEERLRYEWEGNEWRMSSRRRGEQSGVRGRSVGVRGYPNRGRRGDNRWEVGHPLKEIWTNDADVPPELVSLAMDVLRKRQMKMQSGARAERNNEREIDSESENDDDFLDASDGDDSHLRLEGKNLHFEWSTMESFQGQEEIFRPERTGPVYDYNSEYDAFRSYWGDDILGLIVDETNSHATKITSASFQSDWYPTNIDEILCLFSFWMMLGIVRMPTLLSCFSVDPLLKTEIFRRIFTRRRYEALSRALHFIDSDTAVNNPNSSNISVASSSDRLFRLRPIITHLNSRFQANYILQKDICIDESLTLWKGKLHFKQYIQNKAAKFGIKTFELCESTTGYLWSFIVYAGKQSATDLEQSPGVLKSTAVVKKLISPLLNKGYRLFIDNWYSSPQLARFLKLNGTDCVGTLRSSRKDVPVVISKAPLEKGEFVARHSGDVSILSWQDKKRVTMISTCHGSATALPTVSSRPPYRPAPFKPQVVLDYNKFMGGVDMKDQMLEPYLIERKRCGKWYMKLFKRLLNVSILNARILVESSTHKRHDHLAFRLSLVDSILTHHLSHCPQSRKFTVSSSRSTHHQPQRIVPSTHWPVLLERTEFTAARNRNFRKRCIVCLREGRKTQFSPYCCETCQVPLCITNCFKSYHTPK</sequence>
<organism evidence="1 2">
    <name type="scientific">Mythimna loreyi</name>
    <dbReference type="NCBI Taxonomy" id="667449"/>
    <lineage>
        <taxon>Eukaryota</taxon>
        <taxon>Metazoa</taxon>
        <taxon>Ecdysozoa</taxon>
        <taxon>Arthropoda</taxon>
        <taxon>Hexapoda</taxon>
        <taxon>Insecta</taxon>
        <taxon>Pterygota</taxon>
        <taxon>Neoptera</taxon>
        <taxon>Endopterygota</taxon>
        <taxon>Lepidoptera</taxon>
        <taxon>Glossata</taxon>
        <taxon>Ditrysia</taxon>
        <taxon>Noctuoidea</taxon>
        <taxon>Noctuidae</taxon>
        <taxon>Noctuinae</taxon>
        <taxon>Hadenini</taxon>
        <taxon>Mythimna</taxon>
    </lineage>
</organism>
<proteinExistence type="predicted"/>
<evidence type="ECO:0000313" key="2">
    <source>
        <dbReference type="Proteomes" id="UP001231649"/>
    </source>
</evidence>
<comment type="caution">
    <text evidence="1">The sequence shown here is derived from an EMBL/GenBank/DDBJ whole genome shotgun (WGS) entry which is preliminary data.</text>
</comment>
<protein>
    <submittedName>
        <fullName evidence="1">Uncharacterized protein</fullName>
    </submittedName>
</protein>